<reference evidence="2 3" key="1">
    <citation type="journal article" date="2020" name="Phytopathology">
        <title>A high-quality genome resource of Botrytis fragariae, a new and rapidly spreading fungal pathogen causing strawberry gray mold in the U.S.A.</title>
        <authorList>
            <person name="Wu Y."/>
            <person name="Saski C.A."/>
            <person name="Schnabel G."/>
            <person name="Xiao S."/>
            <person name="Hu M."/>
        </authorList>
    </citation>
    <scope>NUCLEOTIDE SEQUENCE [LARGE SCALE GENOMIC DNA]</scope>
    <source>
        <strain evidence="2 3">BVB16</strain>
    </source>
</reference>
<evidence type="ECO:0000313" key="2">
    <source>
        <dbReference type="EMBL" id="KAF5875037.1"/>
    </source>
</evidence>
<dbReference type="AlphaFoldDB" id="A0A8H6AWU2"/>
<proteinExistence type="predicted"/>
<dbReference type="RefSeq" id="XP_037193983.1">
    <property type="nucleotide sequence ID" value="XM_037333896.1"/>
</dbReference>
<feature type="compositionally biased region" description="Basic and acidic residues" evidence="1">
    <location>
        <begin position="107"/>
        <end position="122"/>
    </location>
</feature>
<dbReference type="Proteomes" id="UP000531561">
    <property type="component" value="Unassembled WGS sequence"/>
</dbReference>
<dbReference type="GeneID" id="59257588"/>
<dbReference type="EMBL" id="JABFCT010000006">
    <property type="protein sequence ID" value="KAF5875037.1"/>
    <property type="molecule type" value="Genomic_DNA"/>
</dbReference>
<gene>
    <name evidence="2" type="ORF">Bfra_003490</name>
</gene>
<protein>
    <submittedName>
        <fullName evidence="2">Uncharacterized protein</fullName>
    </submittedName>
</protein>
<feature type="compositionally biased region" description="Basic and acidic residues" evidence="1">
    <location>
        <begin position="78"/>
        <end position="94"/>
    </location>
</feature>
<organism evidence="2 3">
    <name type="scientific">Botrytis fragariae</name>
    <dbReference type="NCBI Taxonomy" id="1964551"/>
    <lineage>
        <taxon>Eukaryota</taxon>
        <taxon>Fungi</taxon>
        <taxon>Dikarya</taxon>
        <taxon>Ascomycota</taxon>
        <taxon>Pezizomycotina</taxon>
        <taxon>Leotiomycetes</taxon>
        <taxon>Helotiales</taxon>
        <taxon>Sclerotiniaceae</taxon>
        <taxon>Botrytis</taxon>
    </lineage>
</organism>
<evidence type="ECO:0000256" key="1">
    <source>
        <dbReference type="SAM" id="MobiDB-lite"/>
    </source>
</evidence>
<feature type="region of interest" description="Disordered" evidence="1">
    <location>
        <begin position="61"/>
        <end position="122"/>
    </location>
</feature>
<sequence>MILFRKAAYSQAKSVSTEYKTAIEARKDARTDCGSNVESQDVAESKLNNRRKWRAVTQKVAQQANNREHAKKCKPKQRHEECANIKKKEKRETQADLVLAARNANRTKAERASKKTAKDSEE</sequence>
<name>A0A8H6AWU2_9HELO</name>
<comment type="caution">
    <text evidence="2">The sequence shown here is derived from an EMBL/GenBank/DDBJ whole genome shotgun (WGS) entry which is preliminary data.</text>
</comment>
<keyword evidence="3" id="KW-1185">Reference proteome</keyword>
<evidence type="ECO:0000313" key="3">
    <source>
        <dbReference type="Proteomes" id="UP000531561"/>
    </source>
</evidence>
<accession>A0A8H6AWU2</accession>